<proteinExistence type="predicted"/>
<dbReference type="EMBL" id="KV425578">
    <property type="protein sequence ID" value="KZT24375.1"/>
    <property type="molecule type" value="Genomic_DNA"/>
</dbReference>
<sequence>MNEAVDEALSDVLMSSAFPPDTGEGTLNDYESGLLLGSDVLEFSNLSGNDMANGISGKDRAVVEVTLSRL</sequence>
<dbReference type="InParanoid" id="A0A165RWW0"/>
<evidence type="ECO:0000313" key="2">
    <source>
        <dbReference type="Proteomes" id="UP000076761"/>
    </source>
</evidence>
<organism evidence="1 2">
    <name type="scientific">Neolentinus lepideus HHB14362 ss-1</name>
    <dbReference type="NCBI Taxonomy" id="1314782"/>
    <lineage>
        <taxon>Eukaryota</taxon>
        <taxon>Fungi</taxon>
        <taxon>Dikarya</taxon>
        <taxon>Basidiomycota</taxon>
        <taxon>Agaricomycotina</taxon>
        <taxon>Agaricomycetes</taxon>
        <taxon>Gloeophyllales</taxon>
        <taxon>Gloeophyllaceae</taxon>
        <taxon>Neolentinus</taxon>
    </lineage>
</organism>
<protein>
    <submittedName>
        <fullName evidence="1">Uncharacterized protein</fullName>
    </submittedName>
</protein>
<reference evidence="1 2" key="1">
    <citation type="journal article" date="2016" name="Mol. Biol. Evol.">
        <title>Comparative Genomics of Early-Diverging Mushroom-Forming Fungi Provides Insights into the Origins of Lignocellulose Decay Capabilities.</title>
        <authorList>
            <person name="Nagy L.G."/>
            <person name="Riley R."/>
            <person name="Tritt A."/>
            <person name="Adam C."/>
            <person name="Daum C."/>
            <person name="Floudas D."/>
            <person name="Sun H."/>
            <person name="Yadav J.S."/>
            <person name="Pangilinan J."/>
            <person name="Larsson K.H."/>
            <person name="Matsuura K."/>
            <person name="Barry K."/>
            <person name="Labutti K."/>
            <person name="Kuo R."/>
            <person name="Ohm R.A."/>
            <person name="Bhattacharya S.S."/>
            <person name="Shirouzu T."/>
            <person name="Yoshinaga Y."/>
            <person name="Martin F.M."/>
            <person name="Grigoriev I.V."/>
            <person name="Hibbett D.S."/>
        </authorList>
    </citation>
    <scope>NUCLEOTIDE SEQUENCE [LARGE SCALE GENOMIC DNA]</scope>
    <source>
        <strain evidence="1 2">HHB14362 ss-1</strain>
    </source>
</reference>
<dbReference type="AlphaFoldDB" id="A0A165RWW0"/>
<gene>
    <name evidence="1" type="ORF">NEOLEDRAFT_1179369</name>
</gene>
<evidence type="ECO:0000313" key="1">
    <source>
        <dbReference type="EMBL" id="KZT24375.1"/>
    </source>
</evidence>
<keyword evidence="2" id="KW-1185">Reference proteome</keyword>
<accession>A0A165RWW0</accession>
<dbReference type="Proteomes" id="UP000076761">
    <property type="component" value="Unassembled WGS sequence"/>
</dbReference>
<name>A0A165RWW0_9AGAM</name>